<dbReference type="Proteomes" id="UP000510721">
    <property type="component" value="Plasmid pEmeITTGR7b"/>
</dbReference>
<sequence length="170" mass="19665">MKRALCAVLVAVIGIVVFNAVSATWPAYRAKKEDPRNNKVMLWVYHQYAVNPNVIVLDLWNLDSNATMADVDRVLFDTAAALKARSLTSVSLAFRGREKFEMKGDYFKKLGDEREWQNPVYTMRTMPENLYTPDGRPAFDTWTGGWLGVIREQMDDHNEFHRAWYIEDLT</sequence>
<protein>
    <submittedName>
        <fullName evidence="1">Uncharacterized protein</fullName>
    </submittedName>
</protein>
<keyword evidence="2" id="KW-1185">Reference proteome</keyword>
<proteinExistence type="predicted"/>
<reference evidence="1 2" key="1">
    <citation type="submission" date="2019-06" db="EMBL/GenBank/DDBJ databases">
        <title>Complete genome sequence of Ensifer mexicanus ITTG R7 isolated from nodules of Acacia angustissima (Mill.) Kuntze.</title>
        <authorList>
            <person name="Rincon-Rosales R."/>
            <person name="Rogel M.A."/>
            <person name="Guerrero G."/>
            <person name="Rincon-Molina C.I."/>
            <person name="Lopez-Lopez A."/>
            <person name="Martinez-Romero E."/>
        </authorList>
    </citation>
    <scope>NUCLEOTIDE SEQUENCE [LARGE SCALE GENOMIC DNA]</scope>
    <source>
        <strain evidence="1 2">ITTG R7</strain>
        <plasmid evidence="2">pemeittgr7b</plasmid>
    </source>
</reference>
<organism evidence="1 2">
    <name type="scientific">Sinorhizobium mexicanum</name>
    <dbReference type="NCBI Taxonomy" id="375549"/>
    <lineage>
        <taxon>Bacteria</taxon>
        <taxon>Pseudomonadati</taxon>
        <taxon>Pseudomonadota</taxon>
        <taxon>Alphaproteobacteria</taxon>
        <taxon>Hyphomicrobiales</taxon>
        <taxon>Rhizobiaceae</taxon>
        <taxon>Sinorhizobium/Ensifer group</taxon>
        <taxon>Sinorhizobium</taxon>
    </lineage>
</organism>
<name>A0A859QNL6_9HYPH</name>
<geneLocation type="plasmid" evidence="2">
    <name>pemeittgr7b</name>
</geneLocation>
<dbReference type="RefSeq" id="WP_180942209.1">
    <property type="nucleotide sequence ID" value="NZ_CP041240.1"/>
</dbReference>
<dbReference type="KEGG" id="emx:FKV68_23110"/>
<gene>
    <name evidence="1" type="ORF">FKV68_23110</name>
</gene>
<dbReference type="EMBL" id="CP041240">
    <property type="protein sequence ID" value="QLL64330.1"/>
    <property type="molecule type" value="Genomic_DNA"/>
</dbReference>
<dbReference type="AlphaFoldDB" id="A0A859QNL6"/>
<evidence type="ECO:0000313" key="2">
    <source>
        <dbReference type="Proteomes" id="UP000510721"/>
    </source>
</evidence>
<accession>A0A859QNL6</accession>
<keyword evidence="1" id="KW-0614">Plasmid</keyword>
<evidence type="ECO:0000313" key="1">
    <source>
        <dbReference type="EMBL" id="QLL64330.1"/>
    </source>
</evidence>